<organism evidence="1">
    <name type="scientific">marine sediment metagenome</name>
    <dbReference type="NCBI Taxonomy" id="412755"/>
    <lineage>
        <taxon>unclassified sequences</taxon>
        <taxon>metagenomes</taxon>
        <taxon>ecological metagenomes</taxon>
    </lineage>
</organism>
<dbReference type="AlphaFoldDB" id="X0Z2F7"/>
<evidence type="ECO:0000313" key="1">
    <source>
        <dbReference type="EMBL" id="GAG54658.1"/>
    </source>
</evidence>
<dbReference type="EMBL" id="BART01004565">
    <property type="protein sequence ID" value="GAG54658.1"/>
    <property type="molecule type" value="Genomic_DNA"/>
</dbReference>
<name>X0Z2F7_9ZZZZ</name>
<feature type="non-terminal residue" evidence="1">
    <location>
        <position position="83"/>
    </location>
</feature>
<reference evidence="1" key="1">
    <citation type="journal article" date="2014" name="Front. Microbiol.">
        <title>High frequency of phylogenetically diverse reductive dehalogenase-homologous genes in deep subseafloor sedimentary metagenomes.</title>
        <authorList>
            <person name="Kawai M."/>
            <person name="Futagami T."/>
            <person name="Toyoda A."/>
            <person name="Takaki Y."/>
            <person name="Nishi S."/>
            <person name="Hori S."/>
            <person name="Arai W."/>
            <person name="Tsubouchi T."/>
            <person name="Morono Y."/>
            <person name="Uchiyama I."/>
            <person name="Ito T."/>
            <person name="Fujiyama A."/>
            <person name="Inagaki F."/>
            <person name="Takami H."/>
        </authorList>
    </citation>
    <scope>NUCLEOTIDE SEQUENCE</scope>
    <source>
        <strain evidence="1">Expedition CK06-06</strain>
    </source>
</reference>
<accession>X0Z2F7</accession>
<gene>
    <name evidence="1" type="ORF">S01H4_11353</name>
</gene>
<sequence length="83" mass="9734">MKISFVYKMDSLNITDAHIQQLEDFLNTNLRISLSKFKNLREYDNLLIIQSSIENSIKLSIYPIKKEKVIKISLYGLKLSKKI</sequence>
<protein>
    <submittedName>
        <fullName evidence="1">Uncharacterized protein</fullName>
    </submittedName>
</protein>
<comment type="caution">
    <text evidence="1">The sequence shown here is derived from an EMBL/GenBank/DDBJ whole genome shotgun (WGS) entry which is preliminary data.</text>
</comment>
<proteinExistence type="predicted"/>